<evidence type="ECO:0000256" key="10">
    <source>
        <dbReference type="ARBA" id="ARBA00023180"/>
    </source>
</evidence>
<proteinExistence type="predicted"/>
<evidence type="ECO:0000256" key="12">
    <source>
        <dbReference type="ARBA" id="ARBA00024183"/>
    </source>
</evidence>
<comment type="function">
    <text evidence="13">Component of the zona pellucida, an extracellular matrix surrounding oocytes which mediates sperm binding, induction of the acrosome reaction and prevents post-fertilization polyspermy. The zona pellucida is composed of 3 to 4 glycoproteins, ZP1, ZP2, ZP3, and ZP4. ZP4 may act as a sperm receptor.</text>
</comment>
<dbReference type="GO" id="GO:0007339">
    <property type="term" value="P:binding of sperm to zona pellucida"/>
    <property type="evidence" value="ECO:0007669"/>
    <property type="project" value="TreeGrafter"/>
</dbReference>
<evidence type="ECO:0000256" key="11">
    <source>
        <dbReference type="ARBA" id="ARBA00023279"/>
    </source>
</evidence>
<evidence type="ECO:0000256" key="14">
    <source>
        <dbReference type="ARBA" id="ARBA00040238"/>
    </source>
</evidence>
<dbReference type="InterPro" id="IPR055356">
    <property type="entry name" value="ZP-N"/>
</dbReference>
<evidence type="ECO:0000256" key="15">
    <source>
        <dbReference type="ARBA" id="ARBA00042273"/>
    </source>
</evidence>
<dbReference type="PANTHER" id="PTHR23343">
    <property type="entry name" value="ZONA PELLUCIDA SPERM-BINDING PROTEIN"/>
    <property type="match status" value="1"/>
</dbReference>
<evidence type="ECO:0000256" key="4">
    <source>
        <dbReference type="ARBA" id="ARBA00022530"/>
    </source>
</evidence>
<dbReference type="Pfam" id="PF00100">
    <property type="entry name" value="Zona_pellucida"/>
    <property type="match status" value="1"/>
</dbReference>
<reference evidence="21" key="1">
    <citation type="submission" date="2025-08" db="UniProtKB">
        <authorList>
            <consortium name="Ensembl"/>
        </authorList>
    </citation>
    <scope>IDENTIFICATION</scope>
</reference>
<keyword evidence="22" id="KW-1185">Reference proteome</keyword>
<dbReference type="OrthoDB" id="8919081at2759"/>
<evidence type="ECO:0000313" key="21">
    <source>
        <dbReference type="Ensembl" id="ENSPKIP00000009033.1"/>
    </source>
</evidence>
<evidence type="ECO:0000256" key="3">
    <source>
        <dbReference type="ARBA" id="ARBA00022525"/>
    </source>
</evidence>
<evidence type="ECO:0000259" key="19">
    <source>
        <dbReference type="PROSITE" id="PS51034"/>
    </source>
</evidence>
<evidence type="ECO:0000259" key="20">
    <source>
        <dbReference type="PROSITE" id="PS51448"/>
    </source>
</evidence>
<dbReference type="InterPro" id="IPR001507">
    <property type="entry name" value="ZP_dom"/>
</dbReference>
<keyword evidence="5" id="KW-0165">Cleavage on pair of basic residues</keyword>
<keyword evidence="7" id="KW-1133">Transmembrane helix</keyword>
<reference evidence="21" key="2">
    <citation type="submission" date="2025-09" db="UniProtKB">
        <authorList>
            <consortium name="Ensembl"/>
        </authorList>
    </citation>
    <scope>IDENTIFICATION</scope>
</reference>
<evidence type="ECO:0000256" key="16">
    <source>
        <dbReference type="ARBA" id="ARBA00042573"/>
    </source>
</evidence>
<dbReference type="GO" id="GO:0060468">
    <property type="term" value="P:prevention of polyspermy"/>
    <property type="evidence" value="ECO:0007669"/>
    <property type="project" value="TreeGrafter"/>
</dbReference>
<dbReference type="GeneTree" id="ENSGT00940000163253"/>
<comment type="subcellular location">
    <subcellularLocation>
        <location evidence="1">Cell membrane</location>
        <topology evidence="1">Single-pass type I membrane protein</topology>
    </subcellularLocation>
    <subcellularLocation>
        <location evidence="12">Zona pellucida</location>
    </subcellularLocation>
</comment>
<dbReference type="SMART" id="SM00018">
    <property type="entry name" value="PD"/>
    <property type="match status" value="1"/>
</dbReference>
<sequence length="401" mass="43935">MMERSRCCLRCFHIFAVFLVLAAASAQQTGSGGNVPADARCRVSERLTCGYPGIGRTACEAIDCCFDGQQCYYGNAVTLQCTEDGHFLVVVAKSSAALHLTSPAVSQLGDGAPSCGPVAVTDSFDVYNFPVTACGTTQKVEGNYVVFESRLFLFCSAGMGLPNLAKNTLSQEVILQCKYLTLSTAEVPMVLQPIAIAAPGPLRIELRLAKGQCHASGCDEGVHLYSSYYGQSDGPITKMLRDPVYVEVRILERTDPNLVLLLERCWATLATDPLSLPQWRLLVDGCPDQTDKYQTTLVPVDGSSGLPFPSHYKRFAVKMFAFVDQNFHPHQMQKVFFHCSVAVCHLSAADNCEQRCFRKGRAIDADWKDRHREKATVSSQEVILTTHDAPGQRLQAIGFGW</sequence>
<dbReference type="Gene3D" id="4.10.110.10">
    <property type="entry name" value="Spasmolytic Protein, domain 1"/>
    <property type="match status" value="1"/>
</dbReference>
<dbReference type="AlphaFoldDB" id="A0A3B3QSB2"/>
<dbReference type="PANTHER" id="PTHR23343:SF31">
    <property type="entry name" value="ZONA PELLUCIDA SPERM-BINDING PROTEIN 4"/>
    <property type="match status" value="1"/>
</dbReference>
<evidence type="ECO:0000256" key="5">
    <source>
        <dbReference type="ARBA" id="ARBA00022685"/>
    </source>
</evidence>
<keyword evidence="4" id="KW-0272">Extracellular matrix</keyword>
<evidence type="ECO:0000256" key="8">
    <source>
        <dbReference type="ARBA" id="ARBA00023136"/>
    </source>
</evidence>
<dbReference type="PROSITE" id="PS51034">
    <property type="entry name" value="ZP_2"/>
    <property type="match status" value="1"/>
</dbReference>
<dbReference type="InterPro" id="IPR042235">
    <property type="entry name" value="ZP-C_dom"/>
</dbReference>
<feature type="disulfide bond" evidence="17">
    <location>
        <begin position="49"/>
        <end position="64"/>
    </location>
</feature>
<feature type="signal peptide" evidence="18">
    <location>
        <begin position="1"/>
        <end position="26"/>
    </location>
</feature>
<feature type="domain" description="P-type" evidence="20">
    <location>
        <begin position="37"/>
        <end position="75"/>
    </location>
</feature>
<keyword evidence="3" id="KW-0964">Secreted</keyword>
<dbReference type="InterPro" id="IPR051148">
    <property type="entry name" value="Zona_Pellucida_Domain_gp"/>
</dbReference>
<dbReference type="SUPFAM" id="SSF57492">
    <property type="entry name" value="Trefoil"/>
    <property type="match status" value="1"/>
</dbReference>
<organism evidence="21 22">
    <name type="scientific">Paramormyrops kingsleyae</name>
    <dbReference type="NCBI Taxonomy" id="1676925"/>
    <lineage>
        <taxon>Eukaryota</taxon>
        <taxon>Metazoa</taxon>
        <taxon>Chordata</taxon>
        <taxon>Craniata</taxon>
        <taxon>Vertebrata</taxon>
        <taxon>Euteleostomi</taxon>
        <taxon>Actinopterygii</taxon>
        <taxon>Neopterygii</taxon>
        <taxon>Teleostei</taxon>
        <taxon>Osteoglossocephala</taxon>
        <taxon>Osteoglossomorpha</taxon>
        <taxon>Osteoglossiformes</taxon>
        <taxon>Mormyridae</taxon>
        <taxon>Paramormyrops</taxon>
    </lineage>
</organism>
<comment type="caution">
    <text evidence="17">Lacks conserved residue(s) required for the propagation of feature annotation.</text>
</comment>
<dbReference type="GO" id="GO:0005886">
    <property type="term" value="C:plasma membrane"/>
    <property type="evidence" value="ECO:0007669"/>
    <property type="project" value="UniProtKB-SubCell"/>
</dbReference>
<evidence type="ECO:0000256" key="6">
    <source>
        <dbReference type="ARBA" id="ARBA00022692"/>
    </source>
</evidence>
<keyword evidence="6" id="KW-0812">Transmembrane</keyword>
<dbReference type="InterPro" id="IPR044913">
    <property type="entry name" value="P_trefoil_dom_sf"/>
</dbReference>
<dbReference type="CDD" id="cd00111">
    <property type="entry name" value="Trefoil"/>
    <property type="match status" value="1"/>
</dbReference>
<dbReference type="GO" id="GO:0032190">
    <property type="term" value="F:acrosin binding"/>
    <property type="evidence" value="ECO:0007669"/>
    <property type="project" value="TreeGrafter"/>
</dbReference>
<dbReference type="InterPro" id="IPR000519">
    <property type="entry name" value="P_trefoil_dom"/>
</dbReference>
<feature type="domain" description="ZP" evidence="19">
    <location>
        <begin position="80"/>
        <end position="359"/>
    </location>
</feature>
<dbReference type="SMART" id="SM00241">
    <property type="entry name" value="ZP"/>
    <property type="match status" value="1"/>
</dbReference>
<evidence type="ECO:0000256" key="13">
    <source>
        <dbReference type="ARBA" id="ARBA00037545"/>
    </source>
</evidence>
<keyword evidence="10" id="KW-0325">Glycoprotein</keyword>
<accession>A0A3B3QSB2</accession>
<keyword evidence="11" id="KW-0278">Fertilization</keyword>
<evidence type="ECO:0000256" key="2">
    <source>
        <dbReference type="ARBA" id="ARBA00022475"/>
    </source>
</evidence>
<keyword evidence="2" id="KW-1003">Cell membrane</keyword>
<evidence type="ECO:0000256" key="17">
    <source>
        <dbReference type="PROSITE-ProRule" id="PRU00779"/>
    </source>
</evidence>
<dbReference type="Ensembl" id="ENSPKIT00000033125.1">
    <property type="protein sequence ID" value="ENSPKIP00000009033.1"/>
    <property type="gene ID" value="ENSPKIG00000024292.1"/>
</dbReference>
<dbReference type="GO" id="GO:0035805">
    <property type="term" value="C:egg coat"/>
    <property type="evidence" value="ECO:0007669"/>
    <property type="project" value="UniProtKB-SubCell"/>
</dbReference>
<keyword evidence="9 17" id="KW-1015">Disulfide bond</keyword>
<dbReference type="KEGG" id="pki:111858749"/>
<dbReference type="InterPro" id="IPR055355">
    <property type="entry name" value="ZP-C"/>
</dbReference>
<evidence type="ECO:0000256" key="9">
    <source>
        <dbReference type="ARBA" id="ARBA00023157"/>
    </source>
</evidence>
<evidence type="ECO:0000313" key="22">
    <source>
        <dbReference type="Proteomes" id="UP000261540"/>
    </source>
</evidence>
<dbReference type="Proteomes" id="UP000261540">
    <property type="component" value="Unplaced"/>
</dbReference>
<dbReference type="PROSITE" id="PS00682">
    <property type="entry name" value="ZP_1"/>
    <property type="match status" value="1"/>
</dbReference>
<protein>
    <recommendedName>
        <fullName evidence="14">Zona pellucida sperm-binding protein 4</fullName>
    </recommendedName>
    <alternativeName>
        <fullName evidence="16">Zona pellucida glycoprotein 4</fullName>
    </alternativeName>
    <alternativeName>
        <fullName evidence="15">Zona pellucida protein B</fullName>
    </alternativeName>
</protein>
<feature type="chain" id="PRO_5017284314" description="Zona pellucida sperm-binding protein 4" evidence="18">
    <location>
        <begin position="27"/>
        <end position="401"/>
    </location>
</feature>
<dbReference type="Gene3D" id="2.60.40.4100">
    <property type="entry name" value="Zona pellucida, ZP-C domain"/>
    <property type="match status" value="1"/>
</dbReference>
<dbReference type="PROSITE" id="PS51448">
    <property type="entry name" value="P_TREFOIL_2"/>
    <property type="match status" value="1"/>
</dbReference>
<dbReference type="Pfam" id="PF00088">
    <property type="entry name" value="Trefoil"/>
    <property type="match status" value="1"/>
</dbReference>
<evidence type="ECO:0000256" key="18">
    <source>
        <dbReference type="SAM" id="SignalP"/>
    </source>
</evidence>
<dbReference type="STRING" id="1676925.ENSPKIP00000009033"/>
<evidence type="ECO:0000256" key="7">
    <source>
        <dbReference type="ARBA" id="ARBA00022989"/>
    </source>
</evidence>
<evidence type="ECO:0000256" key="1">
    <source>
        <dbReference type="ARBA" id="ARBA00004251"/>
    </source>
</evidence>
<dbReference type="GO" id="GO:0035804">
    <property type="term" value="F:structural constituent of egg coat"/>
    <property type="evidence" value="ECO:0007669"/>
    <property type="project" value="TreeGrafter"/>
</dbReference>
<dbReference type="Pfam" id="PF23344">
    <property type="entry name" value="ZP-N"/>
    <property type="match status" value="1"/>
</dbReference>
<dbReference type="InterPro" id="IPR017977">
    <property type="entry name" value="ZP_dom_CS"/>
</dbReference>
<keyword evidence="18" id="KW-0732">Signal</keyword>
<dbReference type="Gene3D" id="2.60.40.3210">
    <property type="entry name" value="Zona pellucida, ZP-N domain"/>
    <property type="match status" value="1"/>
</dbReference>
<name>A0A3B3QSB2_9TELE</name>
<keyword evidence="8" id="KW-0472">Membrane</keyword>